<keyword evidence="2" id="KW-1185">Reference proteome</keyword>
<accession>A0AAV9E062</accession>
<sequence>MVRCILDRRLATPDEIRSVTSPEVLRSWRSVWKDRNEDTAYVTAWKRIQDKLGARPDPNQIMYYWVWVIPVH</sequence>
<evidence type="ECO:0000313" key="1">
    <source>
        <dbReference type="EMBL" id="KAK1306822.1"/>
    </source>
</evidence>
<organism evidence="1 2">
    <name type="scientific">Acorus calamus</name>
    <name type="common">Sweet flag</name>
    <dbReference type="NCBI Taxonomy" id="4465"/>
    <lineage>
        <taxon>Eukaryota</taxon>
        <taxon>Viridiplantae</taxon>
        <taxon>Streptophyta</taxon>
        <taxon>Embryophyta</taxon>
        <taxon>Tracheophyta</taxon>
        <taxon>Spermatophyta</taxon>
        <taxon>Magnoliopsida</taxon>
        <taxon>Liliopsida</taxon>
        <taxon>Acoraceae</taxon>
        <taxon>Acorus</taxon>
    </lineage>
</organism>
<comment type="caution">
    <text evidence="1">The sequence shown here is derived from an EMBL/GenBank/DDBJ whole genome shotgun (WGS) entry which is preliminary data.</text>
</comment>
<reference evidence="1" key="1">
    <citation type="journal article" date="2023" name="Nat. Commun.">
        <title>Diploid and tetraploid genomes of Acorus and the evolution of monocots.</title>
        <authorList>
            <person name="Ma L."/>
            <person name="Liu K.W."/>
            <person name="Li Z."/>
            <person name="Hsiao Y.Y."/>
            <person name="Qi Y."/>
            <person name="Fu T."/>
            <person name="Tang G.D."/>
            <person name="Zhang D."/>
            <person name="Sun W.H."/>
            <person name="Liu D.K."/>
            <person name="Li Y."/>
            <person name="Chen G.Z."/>
            <person name="Liu X.D."/>
            <person name="Liao X.Y."/>
            <person name="Jiang Y.T."/>
            <person name="Yu X."/>
            <person name="Hao Y."/>
            <person name="Huang J."/>
            <person name="Zhao X.W."/>
            <person name="Ke S."/>
            <person name="Chen Y.Y."/>
            <person name="Wu W.L."/>
            <person name="Hsu J.L."/>
            <person name="Lin Y.F."/>
            <person name="Huang M.D."/>
            <person name="Li C.Y."/>
            <person name="Huang L."/>
            <person name="Wang Z.W."/>
            <person name="Zhao X."/>
            <person name="Zhong W.Y."/>
            <person name="Peng D.H."/>
            <person name="Ahmad S."/>
            <person name="Lan S."/>
            <person name="Zhang J.S."/>
            <person name="Tsai W.C."/>
            <person name="Van de Peer Y."/>
            <person name="Liu Z.J."/>
        </authorList>
    </citation>
    <scope>NUCLEOTIDE SEQUENCE</scope>
    <source>
        <strain evidence="1">CP</strain>
    </source>
</reference>
<name>A0AAV9E062_ACOCL</name>
<proteinExistence type="predicted"/>
<dbReference type="PANTHER" id="PTHR37745">
    <property type="entry name" value="EXPRESSED PROTEIN"/>
    <property type="match status" value="1"/>
</dbReference>
<dbReference type="PANTHER" id="PTHR37745:SF1">
    <property type="entry name" value="EXPRESSED PROTEIN"/>
    <property type="match status" value="1"/>
</dbReference>
<protein>
    <submittedName>
        <fullName evidence="1">Uncharacterized protein</fullName>
    </submittedName>
</protein>
<evidence type="ECO:0000313" key="2">
    <source>
        <dbReference type="Proteomes" id="UP001180020"/>
    </source>
</evidence>
<dbReference type="EMBL" id="JAUJYO010000010">
    <property type="protein sequence ID" value="KAK1306822.1"/>
    <property type="molecule type" value="Genomic_DNA"/>
</dbReference>
<dbReference type="Proteomes" id="UP001180020">
    <property type="component" value="Unassembled WGS sequence"/>
</dbReference>
<dbReference type="AlphaFoldDB" id="A0AAV9E062"/>
<gene>
    <name evidence="1" type="ORF">QJS10_CPA10g00858</name>
</gene>
<reference evidence="1" key="2">
    <citation type="submission" date="2023-06" db="EMBL/GenBank/DDBJ databases">
        <authorList>
            <person name="Ma L."/>
            <person name="Liu K.-W."/>
            <person name="Li Z."/>
            <person name="Hsiao Y.-Y."/>
            <person name="Qi Y."/>
            <person name="Fu T."/>
            <person name="Tang G."/>
            <person name="Zhang D."/>
            <person name="Sun W.-H."/>
            <person name="Liu D.-K."/>
            <person name="Li Y."/>
            <person name="Chen G.-Z."/>
            <person name="Liu X.-D."/>
            <person name="Liao X.-Y."/>
            <person name="Jiang Y.-T."/>
            <person name="Yu X."/>
            <person name="Hao Y."/>
            <person name="Huang J."/>
            <person name="Zhao X.-W."/>
            <person name="Ke S."/>
            <person name="Chen Y.-Y."/>
            <person name="Wu W.-L."/>
            <person name="Hsu J.-L."/>
            <person name="Lin Y.-F."/>
            <person name="Huang M.-D."/>
            <person name="Li C.-Y."/>
            <person name="Huang L."/>
            <person name="Wang Z.-W."/>
            <person name="Zhao X."/>
            <person name="Zhong W.-Y."/>
            <person name="Peng D.-H."/>
            <person name="Ahmad S."/>
            <person name="Lan S."/>
            <person name="Zhang J.-S."/>
            <person name="Tsai W.-C."/>
            <person name="Van De Peer Y."/>
            <person name="Liu Z.-J."/>
        </authorList>
    </citation>
    <scope>NUCLEOTIDE SEQUENCE</scope>
    <source>
        <strain evidence="1">CP</strain>
        <tissue evidence="1">Leaves</tissue>
    </source>
</reference>